<name>A0A4Z1SX02_GIAMU</name>
<dbReference type="AlphaFoldDB" id="A0A4Z1SX02"/>
<feature type="region of interest" description="Disordered" evidence="1">
    <location>
        <begin position="511"/>
        <end position="538"/>
    </location>
</feature>
<evidence type="ECO:0000256" key="1">
    <source>
        <dbReference type="SAM" id="MobiDB-lite"/>
    </source>
</evidence>
<accession>A0A4Z1SX02</accession>
<organism evidence="2 3">
    <name type="scientific">Giardia muris</name>
    <dbReference type="NCBI Taxonomy" id="5742"/>
    <lineage>
        <taxon>Eukaryota</taxon>
        <taxon>Metamonada</taxon>
        <taxon>Diplomonadida</taxon>
        <taxon>Hexamitidae</taxon>
        <taxon>Giardiinae</taxon>
        <taxon>Giardia</taxon>
    </lineage>
</organism>
<keyword evidence="3" id="KW-1185">Reference proteome</keyword>
<comment type="caution">
    <text evidence="2">The sequence shown here is derived from an EMBL/GenBank/DDBJ whole genome shotgun (WGS) entry which is preliminary data.</text>
</comment>
<dbReference type="VEuPathDB" id="GiardiaDB:GMRT_10024"/>
<reference evidence="2 3" key="1">
    <citation type="submission" date="2019-05" db="EMBL/GenBank/DDBJ databases">
        <title>The compact genome of Giardia muris reveals important steps in the evolution of intestinal protozoan parasites.</title>
        <authorList>
            <person name="Xu F."/>
            <person name="Jimenez-Gonzalez A."/>
            <person name="Einarsson E."/>
            <person name="Astvaldsson A."/>
            <person name="Peirasmaki D."/>
            <person name="Eckmann L."/>
            <person name="Andersson J.O."/>
            <person name="Svard S.G."/>
            <person name="Jerlstrom-Hultqvist J."/>
        </authorList>
    </citation>
    <scope>NUCLEOTIDE SEQUENCE [LARGE SCALE GENOMIC DNA]</scope>
    <source>
        <strain evidence="2 3">Roberts-Thomson</strain>
    </source>
</reference>
<dbReference type="EMBL" id="VDLU01000002">
    <property type="protein sequence ID" value="TNJ28058.1"/>
    <property type="molecule type" value="Genomic_DNA"/>
</dbReference>
<evidence type="ECO:0000313" key="2">
    <source>
        <dbReference type="EMBL" id="TNJ28058.1"/>
    </source>
</evidence>
<feature type="region of interest" description="Disordered" evidence="1">
    <location>
        <begin position="554"/>
        <end position="575"/>
    </location>
</feature>
<proteinExistence type="predicted"/>
<evidence type="ECO:0000313" key="3">
    <source>
        <dbReference type="Proteomes" id="UP000315496"/>
    </source>
</evidence>
<dbReference type="Proteomes" id="UP000315496">
    <property type="component" value="Chromosome 2"/>
</dbReference>
<dbReference type="OrthoDB" id="10256191at2759"/>
<sequence length="1217" mass="136461">MLEVRHVQSLLSTHRAFPSLTNSQDWAVPCVRGPSCESFRIVGEIVFGRIIVVQESIDETGMIVSRLYSVSPEAKTSMPLVELHGPALVYSCAYNDHGLLAVTLAHRTSLFARQEGNGICYTSFVILGDRQCIDITKSITNATPGIVLLGDVLMTPTSVHLIPDTVGYVLVLRSQGPIIGDVYNVVVSQPQPHQGQHLRLQGVERLKVPTPGHLVYAQCTVYGDLLIVSVVEQGEGHTHIFTLCRLRSGSQGQKYSVITTLSSPLLPYLPILPHEVHGSLSFQMMRVQYLCLGPMIPIVAAEYLTRGLHDVNASINLVVINLLTGATLQLAERTSLDYRELQLDREQASVQHSVQSVGLLDYLSFASGLAHSCGYRSQKSFFVMQNAIRSTYLQFVDPLVLPLPGLLTWVVPDISINQAKYLVLMPTTTAGFVTILTTSYPMFPTNPEQWFQGTDQASCIDPHTLFPFIADASDPAYWSGNLDVCMSLSRKECLSRNTWSAIHPPSIPLSRSLSRSMRGGENTLQKSLRARSRSSSRLSRSLIPTTMTPLLPRTYSRSKRVEQSSSILDPDSDMRSSCSVCDSASSNSDICLSLIGMFSQVTHFLPISTNTTSYYKLLSTASYYRYESYLELGLQRYFPFACPCAALSTQWESSQDQGTIMMYDRYLARFVGIRLSITAGLRQVISNGHVNYLMTHLCQERVRGETATMVELVPLNVADLVGEERWILRLPLLDMLQTELRTFLRTLSVLQLFHYLSMVGSVCQGYLPTSPLGIVILSQVLDIPSDHLRHTLEAPETSLLDLQETIYNWATTILTDIIETEGDAETKEPMVHMPMVLNAVLSIIPQRRLNLRGSPEFVMLFLPLSCAMPFRQQTYNLRSTLEALEGYCRIRGSIDPRLKTAFQGAQCMCSLTGTVCALAFRGSSLVREYVALNPHRQAILSHPQLIDKQFLGLKDFINFTHYSFSKYFQGQDMHEVPATANVVFPSLVEMKYITMTFKEYILGVRECIENHHQMVTQGLIHIDPKPTDDTLQLYEFLATTHLDQEAWPDAIRTLIKERMEGCRSTITLAGDPQIHHMADCLLTRQYMTRGSFEKPTIGAILSLLQELLALQALGRGSPGGVTYGMKRIYQADVQTRMKILQEYLSRRFASSDRLESEVLRIRNDLLQENPIEESKDMHPRLFDPLPIQECYETIKSKDCHDLLTCLDMGLQRKDPSN</sequence>
<protein>
    <submittedName>
        <fullName evidence="2">Uncharacterized protein</fullName>
    </submittedName>
</protein>
<gene>
    <name evidence="2" type="ORF">GMRT_10024</name>
</gene>